<dbReference type="PANTHER" id="PTHR42812">
    <property type="entry name" value="BETA-XYLOSIDASE"/>
    <property type="match status" value="1"/>
</dbReference>
<dbReference type="Proteomes" id="UP000566819">
    <property type="component" value="Unassembled WGS sequence"/>
</dbReference>
<keyword evidence="2" id="KW-0378">Hydrolase</keyword>
<dbReference type="EMBL" id="JAAMPI010001461">
    <property type="protein sequence ID" value="KAF4625113.1"/>
    <property type="molecule type" value="Genomic_DNA"/>
</dbReference>
<evidence type="ECO:0000256" key="1">
    <source>
        <dbReference type="ARBA" id="ARBA00009865"/>
    </source>
</evidence>
<comment type="similarity">
    <text evidence="1">Belongs to the glycosyl hydrolase 43 family.</text>
</comment>
<gene>
    <name evidence="8" type="ORF">G7Y89_g13057</name>
</gene>
<evidence type="ECO:0000256" key="2">
    <source>
        <dbReference type="ARBA" id="ARBA00022801"/>
    </source>
</evidence>
<sequence length="620" mass="69946">MASLHTNPIIPGFAPDPSIVLIDDTFFLVNSSFHVFPGLPIYSSKDLLSWSHVGNAINRTSQLSLAKTETKLVPWDNGDMVIAAGGLFAPTIRHNKGTTYIICTNVCHGKNEDGSDSEENFIISTKDILSNEWSDPVYFDFRGIDPSLFFDDDGRVYVQACATPEFKIMQFEIDIRTGKHLSDQKNIWEGFDKNWSEGPHMYKKDGFYYLIIAEGGTFDHHMLSAARATDIWGPYTSFKNNPIITANGTDEYIQHVGHGDIFQDTQSSWWAVVLGVRKAKGRFVMGRETFLTPVTWKEGCWPIIAPAKTDPIRIDGRQQLPERSNDETLINTPKPSTAFIHIRDPNTKNYKFSKNGRTFSLLTSHYNLSTGSGSPSFVGKRQRALEGVATVLVHLVQGPHAAGVRAGLALYKDEHRHAAIFYDHDDCQIHFAITNKTKSFSRNFTRKVESKDKIELRISYSENTYAFSYRERRMQVWEPLDSIDTAQMSGFDFTGPIVGVFTHKGTSSKAENTTEAPAPKRYEQQHGGVKSNFHYRSLLKDDDTEEVLDLYLEKEDANNRVRRKWEEFCGDEDNFDTVEADFDGGSNEWSCEDGANETEGIKGYIRSMEILGPGSEPARK</sequence>
<proteinExistence type="inferred from homology"/>
<dbReference type="InterPro" id="IPR023296">
    <property type="entry name" value="Glyco_hydro_beta-prop_sf"/>
</dbReference>
<dbReference type="CDD" id="cd18617">
    <property type="entry name" value="GH43_XynB-like"/>
    <property type="match status" value="1"/>
</dbReference>
<evidence type="ECO:0000256" key="5">
    <source>
        <dbReference type="PIRSR" id="PIRSR606710-2"/>
    </source>
</evidence>
<accession>A0A8H4RA15</accession>
<dbReference type="Pfam" id="PF17851">
    <property type="entry name" value="GH43_C2"/>
    <property type="match status" value="1"/>
</dbReference>
<feature type="active site" description="Proton acceptor" evidence="4">
    <location>
        <position position="16"/>
    </location>
</feature>
<dbReference type="SUPFAM" id="SSF49899">
    <property type="entry name" value="Concanavalin A-like lectins/glucanases"/>
    <property type="match status" value="1"/>
</dbReference>
<keyword evidence="9" id="KW-1185">Reference proteome</keyword>
<dbReference type="SUPFAM" id="SSF75005">
    <property type="entry name" value="Arabinanase/levansucrase/invertase"/>
    <property type="match status" value="1"/>
</dbReference>
<feature type="active site" description="Proton donor" evidence="4">
    <location>
        <position position="197"/>
    </location>
</feature>
<evidence type="ECO:0000256" key="4">
    <source>
        <dbReference type="PIRSR" id="PIRSR606710-1"/>
    </source>
</evidence>
<feature type="domain" description="Beta-xylosidase C-terminal Concanavalin A-like" evidence="7">
    <location>
        <begin position="332"/>
        <end position="507"/>
    </location>
</feature>
<feature type="region of interest" description="Disordered" evidence="6">
    <location>
        <begin position="506"/>
        <end position="525"/>
    </location>
</feature>
<dbReference type="Gene3D" id="2.60.120.200">
    <property type="match status" value="1"/>
</dbReference>
<evidence type="ECO:0000256" key="3">
    <source>
        <dbReference type="ARBA" id="ARBA00023295"/>
    </source>
</evidence>
<evidence type="ECO:0000313" key="8">
    <source>
        <dbReference type="EMBL" id="KAF4625113.1"/>
    </source>
</evidence>
<dbReference type="Gene3D" id="2.115.10.20">
    <property type="entry name" value="Glycosyl hydrolase domain, family 43"/>
    <property type="match status" value="1"/>
</dbReference>
<reference evidence="8 9" key="1">
    <citation type="submission" date="2020-03" db="EMBL/GenBank/DDBJ databases">
        <title>Draft Genome Sequence of Cudoniella acicularis.</title>
        <authorList>
            <person name="Buettner E."/>
            <person name="Kellner H."/>
        </authorList>
    </citation>
    <scope>NUCLEOTIDE SEQUENCE [LARGE SCALE GENOMIC DNA]</scope>
    <source>
        <strain evidence="8 9">DSM 108380</strain>
    </source>
</reference>
<dbReference type="InterPro" id="IPR041542">
    <property type="entry name" value="GH43_C2"/>
</dbReference>
<feature type="site" description="Important for catalytic activity, responsible for pKa modulation of the active site Glu and correct orientation of both the proton donor and substrate" evidence="5">
    <location>
        <position position="145"/>
    </location>
</feature>
<dbReference type="AlphaFoldDB" id="A0A8H4RA15"/>
<dbReference type="GO" id="GO:0005975">
    <property type="term" value="P:carbohydrate metabolic process"/>
    <property type="evidence" value="ECO:0007669"/>
    <property type="project" value="InterPro"/>
</dbReference>
<dbReference type="InterPro" id="IPR051795">
    <property type="entry name" value="Glycosyl_Hydrlase_43"/>
</dbReference>
<protein>
    <recommendedName>
        <fullName evidence="7">Beta-xylosidase C-terminal Concanavalin A-like domain-containing protein</fullName>
    </recommendedName>
</protein>
<keyword evidence="3" id="KW-0326">Glycosidase</keyword>
<feature type="compositionally biased region" description="Polar residues" evidence="6">
    <location>
        <begin position="506"/>
        <end position="515"/>
    </location>
</feature>
<dbReference type="InterPro" id="IPR013320">
    <property type="entry name" value="ConA-like_dom_sf"/>
</dbReference>
<dbReference type="InterPro" id="IPR006710">
    <property type="entry name" value="Glyco_hydro_43"/>
</dbReference>
<evidence type="ECO:0000256" key="6">
    <source>
        <dbReference type="SAM" id="MobiDB-lite"/>
    </source>
</evidence>
<evidence type="ECO:0000259" key="7">
    <source>
        <dbReference type="Pfam" id="PF17851"/>
    </source>
</evidence>
<dbReference type="PANTHER" id="PTHR42812:SF12">
    <property type="entry name" value="BETA-XYLOSIDASE-RELATED"/>
    <property type="match status" value="1"/>
</dbReference>
<evidence type="ECO:0000313" key="9">
    <source>
        <dbReference type="Proteomes" id="UP000566819"/>
    </source>
</evidence>
<dbReference type="OrthoDB" id="2139957at2759"/>
<name>A0A8H4RA15_9HELO</name>
<organism evidence="8 9">
    <name type="scientific">Cudoniella acicularis</name>
    <dbReference type="NCBI Taxonomy" id="354080"/>
    <lineage>
        <taxon>Eukaryota</taxon>
        <taxon>Fungi</taxon>
        <taxon>Dikarya</taxon>
        <taxon>Ascomycota</taxon>
        <taxon>Pezizomycotina</taxon>
        <taxon>Leotiomycetes</taxon>
        <taxon>Helotiales</taxon>
        <taxon>Tricladiaceae</taxon>
        <taxon>Cudoniella</taxon>
    </lineage>
</organism>
<dbReference type="Pfam" id="PF04616">
    <property type="entry name" value="Glyco_hydro_43"/>
    <property type="match status" value="1"/>
</dbReference>
<comment type="caution">
    <text evidence="8">The sequence shown here is derived from an EMBL/GenBank/DDBJ whole genome shotgun (WGS) entry which is preliminary data.</text>
</comment>
<dbReference type="GO" id="GO:0004553">
    <property type="term" value="F:hydrolase activity, hydrolyzing O-glycosyl compounds"/>
    <property type="evidence" value="ECO:0007669"/>
    <property type="project" value="InterPro"/>
</dbReference>